<dbReference type="InterPro" id="IPR011009">
    <property type="entry name" value="Kinase-like_dom_sf"/>
</dbReference>
<dbReference type="Pfam" id="PF00069">
    <property type="entry name" value="Pkinase"/>
    <property type="match status" value="1"/>
</dbReference>
<feature type="binding site" evidence="5">
    <location>
        <position position="48"/>
    </location>
    <ligand>
        <name>ATP</name>
        <dbReference type="ChEBI" id="CHEBI:30616"/>
    </ligand>
</feature>
<dbReference type="STRING" id="49390.A0A068U8R3"/>
<dbReference type="PROSITE" id="PS00107">
    <property type="entry name" value="PROTEIN_KINASE_ATP"/>
    <property type="match status" value="1"/>
</dbReference>
<dbReference type="InterPro" id="IPR017441">
    <property type="entry name" value="Protein_kinase_ATP_BS"/>
</dbReference>
<dbReference type="AlphaFoldDB" id="A0A068U8R3"/>
<keyword evidence="9" id="KW-1185">Reference proteome</keyword>
<dbReference type="CDD" id="cd06606">
    <property type="entry name" value="STKc_MAPKKK"/>
    <property type="match status" value="1"/>
</dbReference>
<keyword evidence="4 5" id="KW-0067">ATP-binding</keyword>
<dbReference type="GO" id="GO:0004674">
    <property type="term" value="F:protein serine/threonine kinase activity"/>
    <property type="evidence" value="ECO:0007669"/>
    <property type="project" value="UniProtKB-KW"/>
</dbReference>
<organism evidence="8 9">
    <name type="scientific">Coffea canephora</name>
    <name type="common">Robusta coffee</name>
    <dbReference type="NCBI Taxonomy" id="49390"/>
    <lineage>
        <taxon>Eukaryota</taxon>
        <taxon>Viridiplantae</taxon>
        <taxon>Streptophyta</taxon>
        <taxon>Embryophyta</taxon>
        <taxon>Tracheophyta</taxon>
        <taxon>Spermatophyta</taxon>
        <taxon>Magnoliopsida</taxon>
        <taxon>eudicotyledons</taxon>
        <taxon>Gunneridae</taxon>
        <taxon>Pentapetalae</taxon>
        <taxon>asterids</taxon>
        <taxon>lamiids</taxon>
        <taxon>Gentianales</taxon>
        <taxon>Rubiaceae</taxon>
        <taxon>Ixoroideae</taxon>
        <taxon>Gardenieae complex</taxon>
        <taxon>Bertiereae - Coffeeae clade</taxon>
        <taxon>Coffeeae</taxon>
        <taxon>Coffea</taxon>
    </lineage>
</organism>
<dbReference type="GO" id="GO:0005524">
    <property type="term" value="F:ATP binding"/>
    <property type="evidence" value="ECO:0007669"/>
    <property type="project" value="UniProtKB-UniRule"/>
</dbReference>
<evidence type="ECO:0000256" key="5">
    <source>
        <dbReference type="PROSITE-ProRule" id="PRU10141"/>
    </source>
</evidence>
<dbReference type="PhylomeDB" id="A0A068U8R3"/>
<dbReference type="InterPro" id="IPR008271">
    <property type="entry name" value="Ser/Thr_kinase_AS"/>
</dbReference>
<evidence type="ECO:0000256" key="4">
    <source>
        <dbReference type="ARBA" id="ARBA00022840"/>
    </source>
</evidence>
<dbReference type="GO" id="GO:0007165">
    <property type="term" value="P:signal transduction"/>
    <property type="evidence" value="ECO:0007669"/>
    <property type="project" value="TreeGrafter"/>
</dbReference>
<dbReference type="PROSITE" id="PS00108">
    <property type="entry name" value="PROTEIN_KINASE_ST"/>
    <property type="match status" value="1"/>
</dbReference>
<dbReference type="OrthoDB" id="8693905at2759"/>
<dbReference type="InterPro" id="IPR052751">
    <property type="entry name" value="Plant_MAPKKK"/>
</dbReference>
<dbReference type="OMA" id="EDWSCIS"/>
<evidence type="ECO:0000256" key="6">
    <source>
        <dbReference type="RuleBase" id="RU000304"/>
    </source>
</evidence>
<dbReference type="Proteomes" id="UP000295252">
    <property type="component" value="Chromosome IX"/>
</dbReference>
<dbReference type="EMBL" id="HG739097">
    <property type="protein sequence ID" value="CDP04579.1"/>
    <property type="molecule type" value="Genomic_DNA"/>
</dbReference>
<dbReference type="Gramene" id="CDP04579">
    <property type="protein sequence ID" value="CDP04579"/>
    <property type="gene ID" value="GSCOC_T00018548001"/>
</dbReference>
<evidence type="ECO:0000256" key="2">
    <source>
        <dbReference type="ARBA" id="ARBA00022741"/>
    </source>
</evidence>
<dbReference type="SMART" id="SM00220">
    <property type="entry name" value="S_TKc"/>
    <property type="match status" value="1"/>
</dbReference>
<protein>
    <recommendedName>
        <fullName evidence="7">Protein kinase domain-containing protein</fullName>
    </recommendedName>
</protein>
<keyword evidence="6" id="KW-0723">Serine/threonine-protein kinase</keyword>
<name>A0A068U8R3_COFCA</name>
<accession>A0A068U8R3</accession>
<evidence type="ECO:0000259" key="7">
    <source>
        <dbReference type="PROSITE" id="PS50011"/>
    </source>
</evidence>
<dbReference type="InterPro" id="IPR000719">
    <property type="entry name" value="Prot_kinase_dom"/>
</dbReference>
<evidence type="ECO:0000256" key="1">
    <source>
        <dbReference type="ARBA" id="ARBA00022679"/>
    </source>
</evidence>
<keyword evidence="3" id="KW-0418">Kinase</keyword>
<dbReference type="PROSITE" id="PS50011">
    <property type="entry name" value="PROTEIN_KINASE_DOM"/>
    <property type="match status" value="1"/>
</dbReference>
<sequence>MLENKYGDGVAWKRGAMLGKGSFGSVYLATLKKPRSKYSCLPSVMAVKSAEVSVSGSIQKEREVLSNVKGCPNIIQCFGEETTTGVNGVMVFNLLLEYGSGGTLAEKIKKSGGNGLPEFEVRCYTRSILKGLNFIHEIGYVHCDLKPENILLVPNNAGGGRAGFRAKIGDFGLAKRVKQCKKRKLEPYWRGTPTYLSPEVVGDGVQEQPSDIWALGCIVLEMLTGKPPWDAKEEQNAEDILKRIKNELPQIPSELSKEAKDFLKGCFVKKAMYRLTAEMLLNHAFMEGLVDGDDDVEEIIEVEDINGIESILVVSETDDDEVICGYVSDEWSFASEDCSISYWSEGDEGEIEDEIVSQISEEQKLGLEQSNGVISSTEEAGLDHATEASLQIPLPIPPSTTQQYPVSFRIPAGV</sequence>
<dbReference type="Gene3D" id="1.10.510.10">
    <property type="entry name" value="Transferase(Phosphotransferase) domain 1"/>
    <property type="match status" value="1"/>
</dbReference>
<evidence type="ECO:0000313" key="8">
    <source>
        <dbReference type="EMBL" id="CDP04579.1"/>
    </source>
</evidence>
<proteinExistence type="inferred from homology"/>
<keyword evidence="2 5" id="KW-0547">Nucleotide-binding</keyword>
<feature type="domain" description="Protein kinase" evidence="7">
    <location>
        <begin position="12"/>
        <end position="286"/>
    </location>
</feature>
<dbReference type="SUPFAM" id="SSF56112">
    <property type="entry name" value="Protein kinase-like (PK-like)"/>
    <property type="match status" value="1"/>
</dbReference>
<dbReference type="PANTHER" id="PTHR48011">
    <property type="entry name" value="CCR4-NOT TRANSCRIPTIONAL COMPLEX SUBUNIT CAF120-RELATED"/>
    <property type="match status" value="1"/>
</dbReference>
<evidence type="ECO:0000256" key="3">
    <source>
        <dbReference type="ARBA" id="ARBA00022777"/>
    </source>
</evidence>
<comment type="similarity">
    <text evidence="6">Belongs to the protein kinase superfamily.</text>
</comment>
<keyword evidence="1" id="KW-0808">Transferase</keyword>
<evidence type="ECO:0000313" key="9">
    <source>
        <dbReference type="Proteomes" id="UP000295252"/>
    </source>
</evidence>
<reference evidence="9" key="1">
    <citation type="journal article" date="2014" name="Science">
        <title>The coffee genome provides insight into the convergent evolution of caffeine biosynthesis.</title>
        <authorList>
            <person name="Denoeud F."/>
            <person name="Carretero-Paulet L."/>
            <person name="Dereeper A."/>
            <person name="Droc G."/>
            <person name="Guyot R."/>
            <person name="Pietrella M."/>
            <person name="Zheng C."/>
            <person name="Alberti A."/>
            <person name="Anthony F."/>
            <person name="Aprea G."/>
            <person name="Aury J.M."/>
            <person name="Bento P."/>
            <person name="Bernard M."/>
            <person name="Bocs S."/>
            <person name="Campa C."/>
            <person name="Cenci A."/>
            <person name="Combes M.C."/>
            <person name="Crouzillat D."/>
            <person name="Da Silva C."/>
            <person name="Daddiego L."/>
            <person name="De Bellis F."/>
            <person name="Dussert S."/>
            <person name="Garsmeur O."/>
            <person name="Gayraud T."/>
            <person name="Guignon V."/>
            <person name="Jahn K."/>
            <person name="Jamilloux V."/>
            <person name="Joet T."/>
            <person name="Labadie K."/>
            <person name="Lan T."/>
            <person name="Leclercq J."/>
            <person name="Lepelley M."/>
            <person name="Leroy T."/>
            <person name="Li L.T."/>
            <person name="Librado P."/>
            <person name="Lopez L."/>
            <person name="Munoz A."/>
            <person name="Noel B."/>
            <person name="Pallavicini A."/>
            <person name="Perrotta G."/>
            <person name="Poncet V."/>
            <person name="Pot D."/>
            <person name="Priyono X."/>
            <person name="Rigoreau M."/>
            <person name="Rouard M."/>
            <person name="Rozas J."/>
            <person name="Tranchant-Dubreuil C."/>
            <person name="VanBuren R."/>
            <person name="Zhang Q."/>
            <person name="Andrade A.C."/>
            <person name="Argout X."/>
            <person name="Bertrand B."/>
            <person name="de Kochko A."/>
            <person name="Graziosi G."/>
            <person name="Henry R.J."/>
            <person name="Jayarama X."/>
            <person name="Ming R."/>
            <person name="Nagai C."/>
            <person name="Rounsley S."/>
            <person name="Sankoff D."/>
            <person name="Giuliano G."/>
            <person name="Albert V.A."/>
            <person name="Wincker P."/>
            <person name="Lashermes P."/>
        </authorList>
    </citation>
    <scope>NUCLEOTIDE SEQUENCE [LARGE SCALE GENOMIC DNA]</scope>
    <source>
        <strain evidence="9">cv. DH200-94</strain>
    </source>
</reference>
<dbReference type="InParanoid" id="A0A068U8R3"/>
<dbReference type="PANTHER" id="PTHR48011:SF56">
    <property type="entry name" value="PROTEIN KINASE DOMAIN-CONTAINING PROTEIN"/>
    <property type="match status" value="1"/>
</dbReference>
<gene>
    <name evidence="8" type="ORF">GSCOC_T00018548001</name>
</gene>